<proteinExistence type="predicted"/>
<dbReference type="PANTHER" id="PTHR31696:SF14">
    <property type="entry name" value="PROTEIN MIZU-KUSSEI 1"/>
    <property type="match status" value="1"/>
</dbReference>
<evidence type="ECO:0000313" key="2">
    <source>
        <dbReference type="Proteomes" id="UP001279734"/>
    </source>
</evidence>
<keyword evidence="2" id="KW-1185">Reference proteome</keyword>
<name>A0AAD3TLL9_NEPGR</name>
<comment type="caution">
    <text evidence="1">The sequence shown here is derived from an EMBL/GenBank/DDBJ whole genome shotgun (WGS) entry which is preliminary data.</text>
</comment>
<accession>A0AAD3TLL9</accession>
<organism evidence="1 2">
    <name type="scientific">Nepenthes gracilis</name>
    <name type="common">Slender pitcher plant</name>
    <dbReference type="NCBI Taxonomy" id="150966"/>
    <lineage>
        <taxon>Eukaryota</taxon>
        <taxon>Viridiplantae</taxon>
        <taxon>Streptophyta</taxon>
        <taxon>Embryophyta</taxon>
        <taxon>Tracheophyta</taxon>
        <taxon>Spermatophyta</taxon>
        <taxon>Magnoliopsida</taxon>
        <taxon>eudicotyledons</taxon>
        <taxon>Gunneridae</taxon>
        <taxon>Pentapetalae</taxon>
        <taxon>Caryophyllales</taxon>
        <taxon>Nepenthaceae</taxon>
        <taxon>Nepenthes</taxon>
    </lineage>
</organism>
<dbReference type="Proteomes" id="UP001279734">
    <property type="component" value="Unassembled WGS sequence"/>
</dbReference>
<dbReference type="AlphaFoldDB" id="A0AAD3TLL9"/>
<gene>
    <name evidence="1" type="ORF">Nepgr_033197</name>
</gene>
<dbReference type="InterPro" id="IPR006460">
    <property type="entry name" value="MIZ1-like_pln"/>
</dbReference>
<reference evidence="1" key="1">
    <citation type="submission" date="2023-05" db="EMBL/GenBank/DDBJ databases">
        <title>Nepenthes gracilis genome sequencing.</title>
        <authorList>
            <person name="Fukushima K."/>
        </authorList>
    </citation>
    <scope>NUCLEOTIDE SEQUENCE</scope>
    <source>
        <strain evidence="1">SING2019-196</strain>
    </source>
</reference>
<dbReference type="Pfam" id="PF04759">
    <property type="entry name" value="DUF617"/>
    <property type="match status" value="1"/>
</dbReference>
<dbReference type="GO" id="GO:0010274">
    <property type="term" value="P:hydrotropism"/>
    <property type="evidence" value="ECO:0007669"/>
    <property type="project" value="InterPro"/>
</dbReference>
<evidence type="ECO:0000313" key="1">
    <source>
        <dbReference type="EMBL" id="GMH31354.1"/>
    </source>
</evidence>
<sequence length="70" mass="7781">MKVLKAVDLISMGTGLLPGFNGIGAAPDEELVYMRAMFERVIGSKEFEAFYMMNPDFNVELSIYLMGVLV</sequence>
<protein>
    <submittedName>
        <fullName evidence="1">Uncharacterized protein</fullName>
    </submittedName>
</protein>
<dbReference type="EMBL" id="BSYO01000040">
    <property type="protein sequence ID" value="GMH31354.1"/>
    <property type="molecule type" value="Genomic_DNA"/>
</dbReference>
<dbReference type="PANTHER" id="PTHR31696">
    <property type="entry name" value="PROTEIN MIZU-KUSSEI 1"/>
    <property type="match status" value="1"/>
</dbReference>